<sequence length="124" mass="13785">MLGKINQHEELRQLKLRNAAAISKPAGSFNEILQSRIDKKEELQFSRHAAERVNQRGIEMSDSFIQDLQSAVEKARSKGAKDVVIISDRGAFIVNVPNNTVVTTMSGSEMKENIFTNIDSAVLL</sequence>
<dbReference type="OrthoDB" id="165650at2"/>
<dbReference type="InterPro" id="IPR013367">
    <property type="entry name" value="Flagellar_put"/>
</dbReference>
<keyword evidence="1" id="KW-0282">Flagellum</keyword>
<dbReference type="NCBIfam" id="TIGR02530">
    <property type="entry name" value="flg_new"/>
    <property type="match status" value="1"/>
</dbReference>
<accession>A0A084JGL1</accession>
<proteinExistence type="predicted"/>
<gene>
    <name evidence="1" type="ORF">IO98_19135</name>
</gene>
<dbReference type="Pfam" id="PF12611">
    <property type="entry name" value="Flagellar_put"/>
    <property type="match status" value="1"/>
</dbReference>
<name>A0A084JGL1_9FIRM</name>
<keyword evidence="1" id="KW-0969">Cilium</keyword>
<dbReference type="AlphaFoldDB" id="A0A084JGL1"/>
<organism evidence="1 2">
    <name type="scientific">Lacrimispora celerecrescens</name>
    <dbReference type="NCBI Taxonomy" id="29354"/>
    <lineage>
        <taxon>Bacteria</taxon>
        <taxon>Bacillati</taxon>
        <taxon>Bacillota</taxon>
        <taxon>Clostridia</taxon>
        <taxon>Lachnospirales</taxon>
        <taxon>Lachnospiraceae</taxon>
        <taxon>Lacrimispora</taxon>
    </lineage>
</organism>
<evidence type="ECO:0000313" key="2">
    <source>
        <dbReference type="Proteomes" id="UP000028525"/>
    </source>
</evidence>
<protein>
    <submittedName>
        <fullName evidence="1">Flagellar biosynthesis protein</fullName>
    </submittedName>
</protein>
<dbReference type="STRING" id="29354.IO98_19135"/>
<reference evidence="1 2" key="1">
    <citation type="submission" date="2014-07" db="EMBL/GenBank/DDBJ databases">
        <title>Draft genome of Clostridium celerecrescens 152B isolated from sediments associated with methane hydrate from Krishna Godavari basin.</title>
        <authorList>
            <person name="Honkalas V.S."/>
            <person name="Dabir A.P."/>
            <person name="Arora P."/>
            <person name="Dhakephalkar P.K."/>
        </authorList>
    </citation>
    <scope>NUCLEOTIDE SEQUENCE [LARGE SCALE GENOMIC DNA]</scope>
    <source>
        <strain evidence="1 2">152B</strain>
    </source>
</reference>
<dbReference type="EMBL" id="JPME01000026">
    <property type="protein sequence ID" value="KEZ88095.1"/>
    <property type="molecule type" value="Genomic_DNA"/>
</dbReference>
<dbReference type="Proteomes" id="UP000028525">
    <property type="component" value="Unassembled WGS sequence"/>
</dbReference>
<evidence type="ECO:0000313" key="1">
    <source>
        <dbReference type="EMBL" id="KEZ88095.1"/>
    </source>
</evidence>
<dbReference type="RefSeq" id="WP_038283812.1">
    <property type="nucleotide sequence ID" value="NZ_JPME01000026.1"/>
</dbReference>
<keyword evidence="2" id="KW-1185">Reference proteome</keyword>
<keyword evidence="1" id="KW-0966">Cell projection</keyword>
<comment type="caution">
    <text evidence="1">The sequence shown here is derived from an EMBL/GenBank/DDBJ whole genome shotgun (WGS) entry which is preliminary data.</text>
</comment>